<dbReference type="GO" id="GO:0006281">
    <property type="term" value="P:DNA repair"/>
    <property type="evidence" value="ECO:0007669"/>
    <property type="project" value="InterPro"/>
</dbReference>
<reference evidence="3" key="1">
    <citation type="submission" date="2020-02" db="EMBL/GenBank/DDBJ databases">
        <authorList>
            <person name="Meier V. D."/>
        </authorList>
    </citation>
    <scope>NUCLEOTIDE SEQUENCE</scope>
    <source>
        <strain evidence="3">AVDCRST_MAG81</strain>
    </source>
</reference>
<name>A0A6J4VQD4_9CYAN</name>
<accession>A0A6J4VQD4</accession>
<proteinExistence type="predicted"/>
<dbReference type="InterPro" id="IPR017961">
    <property type="entry name" value="DNA_pol_Y-fam_little_finger"/>
</dbReference>
<evidence type="ECO:0000259" key="1">
    <source>
        <dbReference type="Pfam" id="PF11799"/>
    </source>
</evidence>
<organism evidence="3">
    <name type="scientific">uncultured Synechococcales cyanobacterium</name>
    <dbReference type="NCBI Taxonomy" id="1936017"/>
    <lineage>
        <taxon>Bacteria</taxon>
        <taxon>Bacillati</taxon>
        <taxon>Cyanobacteriota</taxon>
        <taxon>Cyanophyceae</taxon>
        <taxon>Synechococcales</taxon>
        <taxon>environmental samples</taxon>
    </lineage>
</organism>
<evidence type="ECO:0000313" key="3">
    <source>
        <dbReference type="EMBL" id="CAA9584788.1"/>
    </source>
</evidence>
<evidence type="ECO:0000259" key="2">
    <source>
        <dbReference type="Pfam" id="PF13438"/>
    </source>
</evidence>
<gene>
    <name evidence="3" type="ORF">AVDCRST_MAG81-3551</name>
</gene>
<feature type="domain" description="DNA polymerase Y-family little finger" evidence="1">
    <location>
        <begin position="3"/>
        <end position="67"/>
    </location>
</feature>
<dbReference type="Pfam" id="PF11799">
    <property type="entry name" value="IMS_C"/>
    <property type="match status" value="1"/>
</dbReference>
<dbReference type="EMBL" id="CADCWO010000193">
    <property type="protein sequence ID" value="CAA9584788.1"/>
    <property type="molecule type" value="Genomic_DNA"/>
</dbReference>
<dbReference type="GO" id="GO:0003684">
    <property type="term" value="F:damaged DNA binding"/>
    <property type="evidence" value="ECO:0007669"/>
    <property type="project" value="InterPro"/>
</dbReference>
<feature type="domain" description="DUF4113" evidence="2">
    <location>
        <begin position="78"/>
        <end position="116"/>
    </location>
</feature>
<dbReference type="InterPro" id="IPR025188">
    <property type="entry name" value="DUF4113"/>
</dbReference>
<dbReference type="Pfam" id="PF13438">
    <property type="entry name" value="DUF4113"/>
    <property type="match status" value="1"/>
</dbReference>
<dbReference type="AlphaFoldDB" id="A0A6J4VQD4"/>
<protein>
    <submittedName>
        <fullName evidence="3">Uncharacterized protein</fullName>
    </submittedName>
</protein>
<sequence length="127" mass="14031">MNTNRFQDEPQYYSSSTVDLPVATSDTAELLGYALRATEAIFRAGYCDKKAGVLLSELVPAQVVQANFFDQRERDRSEQLVRVVDQMNTQMGAGTLKFAAAGLQQRWKLRAERRSPGLPLAGASCLS</sequence>